<evidence type="ECO:0000256" key="1">
    <source>
        <dbReference type="ARBA" id="ARBA00010203"/>
    </source>
</evidence>
<keyword evidence="4" id="KW-0808">Transferase</keyword>
<protein>
    <recommendedName>
        <fullName evidence="2">site-specific DNA-methyltransferase (cytosine-N(4)-specific)</fullName>
        <ecNumber evidence="2">2.1.1.113</ecNumber>
    </recommendedName>
</protein>
<sequence length="361" mass="40383">MAGSGTVLRQALALGHRAIGFDMDPLAVLMSRVWTAPVDEAVLDREVQGLMDGATVVDLRSQTLHWHDEETRAFVRYWFDGPQRRALTRLAYVLDELRCARLSGRRRAALDVMSIALSRLIVTKEQGASLARDTSHSRPHRVAETSDYDVNANFLRSVQQLKRRLLENRPPQAARIEIGDARALTLEARSVDAILTSPPYLNAIDYMRGHRMSLVWLGYRLEELRTIRSTTIGAERAADAVADRAIHDVATAMCDVKTLTPRQHHMVERYAGDLVRMLTQVERVLKTSGQATFVVGNSCLKEVFIRNSEGVAKAAELAGLTLAQLRERELPTGSRYLPMTAHGALSKRMRTETVMTFKLNA</sequence>
<dbReference type="GO" id="GO:0015667">
    <property type="term" value="F:site-specific DNA-methyltransferase (cytosine-N4-specific) activity"/>
    <property type="evidence" value="ECO:0007669"/>
    <property type="project" value="UniProtKB-EC"/>
</dbReference>
<dbReference type="InterPro" id="IPR029063">
    <property type="entry name" value="SAM-dependent_MTases_sf"/>
</dbReference>
<keyword evidence="9" id="KW-1185">Reference proteome</keyword>
<dbReference type="EC" id="2.1.1.113" evidence="2"/>
<dbReference type="SUPFAM" id="SSF53335">
    <property type="entry name" value="S-adenosyl-L-methionine-dependent methyltransferases"/>
    <property type="match status" value="1"/>
</dbReference>
<gene>
    <name evidence="8" type="ORF">I596_2806</name>
</gene>
<evidence type="ECO:0000256" key="2">
    <source>
        <dbReference type="ARBA" id="ARBA00012185"/>
    </source>
</evidence>
<reference evidence="8 9" key="1">
    <citation type="submission" date="2016-04" db="EMBL/GenBank/DDBJ databases">
        <title>Complete genome sequence of Dokdonella koreensis DS-123T.</title>
        <authorList>
            <person name="Kim J.F."/>
            <person name="Lee H."/>
            <person name="Kwak M.-J."/>
        </authorList>
    </citation>
    <scope>NUCLEOTIDE SEQUENCE [LARGE SCALE GENOMIC DNA]</scope>
    <source>
        <strain evidence="8 9">DS-123</strain>
    </source>
</reference>
<dbReference type="InterPro" id="IPR017985">
    <property type="entry name" value="MeTrfase_CN4_CS"/>
</dbReference>
<evidence type="ECO:0000256" key="7">
    <source>
        <dbReference type="ARBA" id="ARBA00049120"/>
    </source>
</evidence>
<comment type="similarity">
    <text evidence="1">Belongs to the N(4)/N(6)-methyltransferase family. N(4) subfamily.</text>
</comment>
<evidence type="ECO:0000256" key="6">
    <source>
        <dbReference type="ARBA" id="ARBA00022747"/>
    </source>
</evidence>
<evidence type="ECO:0000256" key="5">
    <source>
        <dbReference type="ARBA" id="ARBA00022691"/>
    </source>
</evidence>
<organism evidence="8 9">
    <name type="scientific">Dokdonella koreensis DS-123</name>
    <dbReference type="NCBI Taxonomy" id="1300342"/>
    <lineage>
        <taxon>Bacteria</taxon>
        <taxon>Pseudomonadati</taxon>
        <taxon>Pseudomonadota</taxon>
        <taxon>Gammaproteobacteria</taxon>
        <taxon>Lysobacterales</taxon>
        <taxon>Rhodanobacteraceae</taxon>
        <taxon>Dokdonella</taxon>
    </lineage>
</organism>
<evidence type="ECO:0000313" key="9">
    <source>
        <dbReference type="Proteomes" id="UP000076830"/>
    </source>
</evidence>
<comment type="catalytic activity">
    <reaction evidence="7">
        <text>a 2'-deoxycytidine in DNA + S-adenosyl-L-methionine = an N(4)-methyl-2'-deoxycytidine in DNA + S-adenosyl-L-homocysteine + H(+)</text>
        <dbReference type="Rhea" id="RHEA:16857"/>
        <dbReference type="Rhea" id="RHEA-COMP:11369"/>
        <dbReference type="Rhea" id="RHEA-COMP:13674"/>
        <dbReference type="ChEBI" id="CHEBI:15378"/>
        <dbReference type="ChEBI" id="CHEBI:57856"/>
        <dbReference type="ChEBI" id="CHEBI:59789"/>
        <dbReference type="ChEBI" id="CHEBI:85452"/>
        <dbReference type="ChEBI" id="CHEBI:137933"/>
        <dbReference type="EC" id="2.1.1.113"/>
    </reaction>
</comment>
<dbReference type="Gene3D" id="3.40.50.150">
    <property type="entry name" value="Vaccinia Virus protein VP39"/>
    <property type="match status" value="1"/>
</dbReference>
<evidence type="ECO:0000313" key="8">
    <source>
        <dbReference type="EMBL" id="ANB18800.1"/>
    </source>
</evidence>
<name>A0A160DWY4_9GAMM</name>
<dbReference type="GO" id="GO:0003677">
    <property type="term" value="F:DNA binding"/>
    <property type="evidence" value="ECO:0007669"/>
    <property type="project" value="InterPro"/>
</dbReference>
<dbReference type="Proteomes" id="UP000076830">
    <property type="component" value="Chromosome"/>
</dbReference>
<keyword evidence="5" id="KW-0949">S-adenosyl-L-methionine</keyword>
<dbReference type="PROSITE" id="PS00093">
    <property type="entry name" value="N4_MTASE"/>
    <property type="match status" value="1"/>
</dbReference>
<dbReference type="GO" id="GO:0009307">
    <property type="term" value="P:DNA restriction-modification system"/>
    <property type="evidence" value="ECO:0007669"/>
    <property type="project" value="UniProtKB-KW"/>
</dbReference>
<dbReference type="EMBL" id="CP015249">
    <property type="protein sequence ID" value="ANB18800.1"/>
    <property type="molecule type" value="Genomic_DNA"/>
</dbReference>
<keyword evidence="6" id="KW-0680">Restriction system</keyword>
<keyword evidence="3 8" id="KW-0489">Methyltransferase</keyword>
<proteinExistence type="inferred from homology"/>
<dbReference type="AlphaFoldDB" id="A0A160DWY4"/>
<dbReference type="GO" id="GO:0032259">
    <property type="term" value="P:methylation"/>
    <property type="evidence" value="ECO:0007669"/>
    <property type="project" value="UniProtKB-KW"/>
</dbReference>
<evidence type="ECO:0000256" key="4">
    <source>
        <dbReference type="ARBA" id="ARBA00022679"/>
    </source>
</evidence>
<evidence type="ECO:0000256" key="3">
    <source>
        <dbReference type="ARBA" id="ARBA00022603"/>
    </source>
</evidence>
<dbReference type="KEGG" id="dko:I596_2806"/>
<accession>A0A160DWY4</accession>
<dbReference type="PATRIC" id="fig|1300342.3.peg.2732"/>